<dbReference type="InterPro" id="IPR012341">
    <property type="entry name" value="6hp_glycosidase-like_sf"/>
</dbReference>
<evidence type="ECO:0000313" key="3">
    <source>
        <dbReference type="EMBL" id="TFI02282.1"/>
    </source>
</evidence>
<sequence length="737" mass="79543">MSNRLAHSSSPYLLQHAENPVDWREFSPEAFTEARERDVPVLLSVGYAACHWCHVMAHESFEDPEIGRLVNEHFVAVKVDREQRPDVDSTYMAATQLLTGQGGWPMTVFLTPEGRAFHAGTYFPPRPVQGRPSFAQVLAAVIEAWTERHEEVLRGADQVTEALSRHPELVERMLAEAGPAVVVDSDDEADDAAGRLVGAWLDGLEVARDAAHEGFGTGAKFPPSPVLDALTRVARGSTPVTTGPGPAPAFGRPGADQRGDEATEAPAAEGAVPGRSGLENRASGSAHAAAEQRRRSARELLCATLDAIVRSALQDHVGGGFFRYSVTPDWSLPHFEKMLYDNAQLLRVLARAVELLEREGTDPAREALYRGAAEALVEWLHREMITAEGAFSASLDADSTPAADEPHAEREGAYYTFSRDRGSRSGADRGRPEPVTADWGEAGALTGILDESVRRELWVRRVAREAPHRDDKVVTAWNGMVITGLAEAAVLLDRPQWLETADAAAQFLWRHHWDPARGTLARTSRGGAVDAHEGALEDYACFGAGLLALYRATGETTWYERSCELADATVRRFVRDGRVLESAELDVTLAAAGATGRAEPFDDVAASSAAVLGRWLSELSRPEVGGRDAREVVAAVTQPATGVVLKAPTAAGGMVSAVLAAEQAPQLLQVADASPAQWGELQEGVGSARVLDSLVLESRVAPYGTPSGDRTGFTVWRCRDGRCELPVHSVEELLRRL</sequence>
<keyword evidence="4" id="KW-1185">Reference proteome</keyword>
<dbReference type="Pfam" id="PF03190">
    <property type="entry name" value="Thioredox_DsbH"/>
    <property type="match status" value="1"/>
</dbReference>
<dbReference type="PIRSF" id="PIRSF006402">
    <property type="entry name" value="UCP006402_thioredoxin"/>
    <property type="match status" value="1"/>
</dbReference>
<feature type="domain" description="Spermatogenesis-associated protein 20-like TRX" evidence="2">
    <location>
        <begin position="3"/>
        <end position="163"/>
    </location>
</feature>
<dbReference type="PANTHER" id="PTHR42899">
    <property type="entry name" value="SPERMATOGENESIS-ASSOCIATED PROTEIN 20"/>
    <property type="match status" value="1"/>
</dbReference>
<organism evidence="3 4">
    <name type="scientific">Kocuria rhizophila</name>
    <dbReference type="NCBI Taxonomy" id="72000"/>
    <lineage>
        <taxon>Bacteria</taxon>
        <taxon>Bacillati</taxon>
        <taxon>Actinomycetota</taxon>
        <taxon>Actinomycetes</taxon>
        <taxon>Micrococcales</taxon>
        <taxon>Micrococcaceae</taxon>
        <taxon>Kocuria</taxon>
    </lineage>
</organism>
<dbReference type="SUPFAM" id="SSF48208">
    <property type="entry name" value="Six-hairpin glycosidases"/>
    <property type="match status" value="1"/>
</dbReference>
<dbReference type="EMBL" id="SPNK01000003">
    <property type="protein sequence ID" value="TFI02282.1"/>
    <property type="molecule type" value="Genomic_DNA"/>
</dbReference>
<dbReference type="GO" id="GO:0005975">
    <property type="term" value="P:carbohydrate metabolic process"/>
    <property type="evidence" value="ECO:0007669"/>
    <property type="project" value="InterPro"/>
</dbReference>
<dbReference type="InterPro" id="IPR024705">
    <property type="entry name" value="Ssp411"/>
</dbReference>
<dbReference type="CDD" id="cd02955">
    <property type="entry name" value="SSP411"/>
    <property type="match status" value="1"/>
</dbReference>
<evidence type="ECO:0000256" key="1">
    <source>
        <dbReference type="SAM" id="MobiDB-lite"/>
    </source>
</evidence>
<dbReference type="InterPro" id="IPR008928">
    <property type="entry name" value="6-hairpin_glycosidase_sf"/>
</dbReference>
<dbReference type="Gene3D" id="3.40.30.10">
    <property type="entry name" value="Glutaredoxin"/>
    <property type="match status" value="1"/>
</dbReference>
<accession>A0AAX2SHG7</accession>
<evidence type="ECO:0000313" key="4">
    <source>
        <dbReference type="Proteomes" id="UP000298017"/>
    </source>
</evidence>
<protein>
    <submittedName>
        <fullName evidence="3">Thioredoxin domain-containing protein</fullName>
    </submittedName>
</protein>
<feature type="region of interest" description="Disordered" evidence="1">
    <location>
        <begin position="396"/>
        <end position="437"/>
    </location>
</feature>
<feature type="region of interest" description="Disordered" evidence="1">
    <location>
        <begin position="236"/>
        <end position="290"/>
    </location>
</feature>
<dbReference type="RefSeq" id="WP_135010339.1">
    <property type="nucleotide sequence ID" value="NZ_JAYEXM010000003.1"/>
</dbReference>
<evidence type="ECO:0000259" key="2">
    <source>
        <dbReference type="Pfam" id="PF03190"/>
    </source>
</evidence>
<comment type="caution">
    <text evidence="3">The sequence shown here is derived from an EMBL/GenBank/DDBJ whole genome shotgun (WGS) entry which is preliminary data.</text>
</comment>
<dbReference type="PANTHER" id="PTHR42899:SF1">
    <property type="entry name" value="SPERMATOGENESIS-ASSOCIATED PROTEIN 20"/>
    <property type="match status" value="1"/>
</dbReference>
<feature type="compositionally biased region" description="Low complexity" evidence="1">
    <location>
        <begin position="236"/>
        <end position="254"/>
    </location>
</feature>
<dbReference type="AlphaFoldDB" id="A0AAX2SHG7"/>
<dbReference type="InterPro" id="IPR036249">
    <property type="entry name" value="Thioredoxin-like_sf"/>
</dbReference>
<name>A0AAX2SHG7_KOCRH</name>
<dbReference type="InterPro" id="IPR004879">
    <property type="entry name" value="Ssp411-like_TRX"/>
</dbReference>
<dbReference type="Gene3D" id="1.50.10.10">
    <property type="match status" value="1"/>
</dbReference>
<dbReference type="SUPFAM" id="SSF52833">
    <property type="entry name" value="Thioredoxin-like"/>
    <property type="match status" value="1"/>
</dbReference>
<reference evidence="3 4" key="1">
    <citation type="submission" date="2019-03" db="EMBL/GenBank/DDBJ databases">
        <title>Genome Sequencing and Assembly of Various Microbes Isolated from Alder Root Nodule.</title>
        <authorList>
            <person name="Swanson E."/>
            <person name="Sevigny J.L."/>
            <person name="Pesce C."/>
            <person name="Davis I."/>
            <person name="Kleiner V."/>
            <person name="Tisa L."/>
        </authorList>
    </citation>
    <scope>NUCLEOTIDE SEQUENCE [LARGE SCALE GENOMIC DNA]</scope>
    <source>
        <strain evidence="3 4">4R-31</strain>
    </source>
</reference>
<proteinExistence type="predicted"/>
<feature type="compositionally biased region" description="Basic and acidic residues" evidence="1">
    <location>
        <begin position="404"/>
        <end position="432"/>
    </location>
</feature>
<gene>
    <name evidence="3" type="ORF">E4P33_04375</name>
</gene>
<dbReference type="Proteomes" id="UP000298017">
    <property type="component" value="Unassembled WGS sequence"/>
</dbReference>